<dbReference type="InterPro" id="IPR053159">
    <property type="entry name" value="Hybrid_Histidine_Kinase"/>
</dbReference>
<dbReference type="InterPro" id="IPR000719">
    <property type="entry name" value="Prot_kinase_dom"/>
</dbReference>
<dbReference type="InterPro" id="IPR011009">
    <property type="entry name" value="Kinase-like_dom_sf"/>
</dbReference>
<dbReference type="eggNOG" id="COG2203">
    <property type="taxonomic scope" value="Bacteria"/>
</dbReference>
<dbReference type="STRING" id="1499967.U27_00835"/>
<dbReference type="InterPro" id="IPR003018">
    <property type="entry name" value="GAF"/>
</dbReference>
<protein>
    <submittedName>
        <fullName evidence="4">Adenylate/guanylate cyclase</fullName>
    </submittedName>
</protein>
<dbReference type="SMART" id="SM00044">
    <property type="entry name" value="CYCc"/>
    <property type="match status" value="1"/>
</dbReference>
<proteinExistence type="predicted"/>
<dbReference type="PROSITE" id="PS50125">
    <property type="entry name" value="GUANYLATE_CYCLASE_2"/>
    <property type="match status" value="1"/>
</dbReference>
<dbReference type="InterPro" id="IPR029787">
    <property type="entry name" value="Nucleotide_cyclase"/>
</dbReference>
<evidence type="ECO:0000313" key="4">
    <source>
        <dbReference type="EMBL" id="GAK60937.1"/>
    </source>
</evidence>
<dbReference type="SUPFAM" id="SSF55073">
    <property type="entry name" value="Nucleotide cyclase"/>
    <property type="match status" value="1"/>
</dbReference>
<gene>
    <name evidence="4" type="ORF">U27_00835</name>
</gene>
<dbReference type="PANTHER" id="PTHR43642">
    <property type="entry name" value="HYBRID SIGNAL TRANSDUCTION HISTIDINE KINASE G"/>
    <property type="match status" value="1"/>
</dbReference>
<dbReference type="InterPro" id="IPR029016">
    <property type="entry name" value="GAF-like_dom_sf"/>
</dbReference>
<dbReference type="Pfam" id="PF00069">
    <property type="entry name" value="Pkinase"/>
    <property type="match status" value="1"/>
</dbReference>
<sequence length="1839" mass="209387">MISSTEYTSIYKIHESANSLIYRGTRTTDQHPVILKTLNREYPSPQEISRFKREYEITRSLQKVDGVIRVYGIELWQNSLMMVLEDIGGQPLNEILLIRKFNLEEFLQLAIRMSTIVGAIHQQHIMHKDLNPSNFLWNPETDRLRLIDFGIAAPFSFEQPEIVNPAVIEGTLAYISPEQTGRMNRIVDYRTDFYALGVTFYELLLGFLPFQTNDTMELIHAHLAKHPRSPNELNHLIPRAVSEIVMKLLAKTATERYQHADRLITDLQKCLEQLQHTGAIQYVAIGQDERSRPFEIPQKLYGRAKELDTLLTVFHRSRQGRGELFLASGYSGIGKTALVYEFQKTIIEHHGYFIAGKFEQFKQNMAYSAVIQALQSLLRQLLTENESRLALWREKLAAAVGNNTLVLSEFLPEVEMILGTTRTEEENSPEEAQNRLHFLLQDLIQALSAPEHPLVIFLDNLQWADMASLQLVQHLLIRQQIKALLIIGAYRDDDAAAISGLNDLVNTVQKTQTKVTHIALAPLAFQDVAQLLVDSLHHAPEKLEPFARLMLEKTAGNPFAIREFLKTVDAEGLLSYDSRSGCWQWNLEQIQGLAMPENMAAFMTMKIRKLPAHIQQTLQCAACIGNRFDLSTLAAVMNRSEHETVSDIDVAIQEGVIFPADESYRYIMFFPASELKDFAPYVLYDFVHHRFQEAALDLISSETGRKFHLKIGQYLLHQPSSLKTREEHLTAIVDHLNLGAEYLETEEERRELVQLNLSAGRQAKAAPNYTVARQYFTEGVALLEKECWRTQYELTFELVKEQADIENLIGNFTQAEQLVRALLEHAQTINDRIAAYKILILHYTRRGKYAEALHEGENALTILGMEWPGENMANRVEAELSEVQHLFSLKSPAALLQTPLLTDSHQNLIMQILHVLIFPACFSNFLMYAILIARMMKISLTFGHTPESVSGYAHYGVLLGTYYGKYQTGYDLGIFAIQLSEQINNLAQRSEAALTLAGELTCWVKHLKFAHMYEHEAYHTAIDAGEVHIAGLALMHRLLNLFCEGTNLEQIRQDFPQFLEFVQHSHNLAAIDVMMGCQLILENLTGFTSETLSFDTDALSEAQFLQQCQEHQNRMALSVYQIMKLQLLYLYGHPQEALHQAREIEPLLDLVQSFIVRAAYNFYVSLSVTALYPAASAEQQQHYWTILTQNQRQMQEWAEHCPENFQHCYLLVQAEMARLTGQRFEAIQLYHQAIEAVQVQQFPHHKALTWEIAARFYQKQGLPEFAELYIKDAYHAYTLWGAKRKMTDLLQSYPYLSAKFSVTPAGKATPLNSTSISTQIDHEGLSLLDLNTTMKASQAISENLVLTDLLKQMMRIVIESAGAQKGWLIRKKEDEWLIDAEGNAESKEVKVLHGIPLESVGSMKPSFLPTSIIHYVIRTKEPVLLQDAAREGHFTHDPYITQHQVKSVLCTPLIKRGKISGVIYLENDLATGVFTPSRLKVLNVLSAQMVISIENAALYKQLRESLNQQIDLSKKQVELTNGYSRFIPKEFLSLLGKKSIVEVQLGDQIEKEISVMFSDIRGFTPISEQMTPQENFNFINSYLSRMSPIIQEHRGFIDKYIGDGIMALFPTNADDAVRCSLAMLKTLKEYNQGRKRAGYLPIQIGIGLNTGSLMLGTVGDQHRMDGTVISDAVNLAARIEDMTKTYGASLLIGETTYFQLKNPSEYSIRIIDQVQAKGKSEPVTVFEVFDADPPQIIESKLKTLVLFKQGFKLYHRTKFAAAQKLFTEVLDISPEDQIKQIAEAKELFNEILHVNPHDKVARIYYQRCQQIEKYGVSEEWSGVWDWINALKKGNDILKK</sequence>
<dbReference type="SMART" id="SM00065">
    <property type="entry name" value="GAF"/>
    <property type="match status" value="1"/>
</dbReference>
<dbReference type="GO" id="GO:0005524">
    <property type="term" value="F:ATP binding"/>
    <property type="evidence" value="ECO:0007669"/>
    <property type="project" value="InterPro"/>
</dbReference>
<dbReference type="GO" id="GO:0009190">
    <property type="term" value="P:cyclic nucleotide biosynthetic process"/>
    <property type="evidence" value="ECO:0007669"/>
    <property type="project" value="InterPro"/>
</dbReference>
<dbReference type="HOGENOM" id="CLU_000445_34_2_0"/>
<evidence type="ECO:0000256" key="1">
    <source>
        <dbReference type="ARBA" id="ARBA00004167"/>
    </source>
</evidence>
<name>A0A081C8N2_VECG1</name>
<comment type="subcellular location">
    <subcellularLocation>
        <location evidence="1">Membrane</location>
        <topology evidence="1">Single-pass membrane protein</topology>
    </subcellularLocation>
</comment>
<accession>A0A081C8N2</accession>
<dbReference type="Proteomes" id="UP000030661">
    <property type="component" value="Unassembled WGS sequence"/>
</dbReference>
<dbReference type="SUPFAM" id="SSF52540">
    <property type="entry name" value="P-loop containing nucleoside triphosphate hydrolases"/>
    <property type="match status" value="1"/>
</dbReference>
<dbReference type="Pfam" id="PF01590">
    <property type="entry name" value="GAF"/>
    <property type="match status" value="1"/>
</dbReference>
<dbReference type="Gene3D" id="3.30.450.40">
    <property type="match status" value="1"/>
</dbReference>
<dbReference type="SUPFAM" id="SSF48452">
    <property type="entry name" value="TPR-like"/>
    <property type="match status" value="1"/>
</dbReference>
<dbReference type="InterPro" id="IPR001054">
    <property type="entry name" value="A/G_cyclase"/>
</dbReference>
<keyword evidence="5" id="KW-1185">Reference proteome</keyword>
<evidence type="ECO:0000313" key="5">
    <source>
        <dbReference type="Proteomes" id="UP000030661"/>
    </source>
</evidence>
<organism evidence="4 5">
    <name type="scientific">Vecturithrix granuli</name>
    <dbReference type="NCBI Taxonomy" id="1499967"/>
    <lineage>
        <taxon>Bacteria</taxon>
        <taxon>Candidatus Moduliflexota</taxon>
        <taxon>Candidatus Vecturitrichia</taxon>
        <taxon>Candidatus Vecturitrichales</taxon>
        <taxon>Candidatus Vecturitrichaceae</taxon>
        <taxon>Candidatus Vecturithrix</taxon>
    </lineage>
</organism>
<dbReference type="InterPro" id="IPR011990">
    <property type="entry name" value="TPR-like_helical_dom_sf"/>
</dbReference>
<dbReference type="InterPro" id="IPR041664">
    <property type="entry name" value="AAA_16"/>
</dbReference>
<dbReference type="SUPFAM" id="SSF56112">
    <property type="entry name" value="Protein kinase-like (PK-like)"/>
    <property type="match status" value="1"/>
</dbReference>
<evidence type="ECO:0000259" key="2">
    <source>
        <dbReference type="PROSITE" id="PS50011"/>
    </source>
</evidence>
<dbReference type="GO" id="GO:0004016">
    <property type="term" value="F:adenylate cyclase activity"/>
    <property type="evidence" value="ECO:0007669"/>
    <property type="project" value="UniProtKB-ARBA"/>
</dbReference>
<dbReference type="Pfam" id="PF00211">
    <property type="entry name" value="Guanylate_cyc"/>
    <property type="match status" value="1"/>
</dbReference>
<feature type="domain" description="Guanylate cyclase" evidence="3">
    <location>
        <begin position="1554"/>
        <end position="1680"/>
    </location>
</feature>
<dbReference type="GO" id="GO:0016020">
    <property type="term" value="C:membrane"/>
    <property type="evidence" value="ECO:0007669"/>
    <property type="project" value="UniProtKB-SubCell"/>
</dbReference>
<dbReference type="eggNOG" id="COG0515">
    <property type="taxonomic scope" value="Bacteria"/>
</dbReference>
<dbReference type="GO" id="GO:0004672">
    <property type="term" value="F:protein kinase activity"/>
    <property type="evidence" value="ECO:0007669"/>
    <property type="project" value="InterPro"/>
</dbReference>
<dbReference type="PROSITE" id="PS50011">
    <property type="entry name" value="PROTEIN_KINASE_DOM"/>
    <property type="match status" value="1"/>
</dbReference>
<dbReference type="SUPFAM" id="SSF55781">
    <property type="entry name" value="GAF domain-like"/>
    <property type="match status" value="1"/>
</dbReference>
<dbReference type="CDD" id="cd07302">
    <property type="entry name" value="CHD"/>
    <property type="match status" value="1"/>
</dbReference>
<dbReference type="eggNOG" id="COG3899">
    <property type="taxonomic scope" value="Bacteria"/>
</dbReference>
<dbReference type="InterPro" id="IPR027417">
    <property type="entry name" value="P-loop_NTPase"/>
</dbReference>
<reference evidence="4 5" key="1">
    <citation type="journal article" date="2015" name="PeerJ">
        <title>First genomic representation of candidate bacterial phylum KSB3 points to enhanced environmental sensing as a trigger of wastewater bulking.</title>
        <authorList>
            <person name="Sekiguchi Y."/>
            <person name="Ohashi A."/>
            <person name="Parks D.H."/>
            <person name="Yamauchi T."/>
            <person name="Tyson G.W."/>
            <person name="Hugenholtz P."/>
        </authorList>
    </citation>
    <scope>NUCLEOTIDE SEQUENCE [LARGE SCALE GENOMIC DNA]</scope>
</reference>
<dbReference type="Pfam" id="PF13191">
    <property type="entry name" value="AAA_16"/>
    <property type="match status" value="1"/>
</dbReference>
<dbReference type="eggNOG" id="COG2114">
    <property type="taxonomic scope" value="Bacteria"/>
</dbReference>
<dbReference type="Gene3D" id="3.40.50.300">
    <property type="entry name" value="P-loop containing nucleotide triphosphate hydrolases"/>
    <property type="match status" value="1"/>
</dbReference>
<dbReference type="GO" id="GO:0035556">
    <property type="term" value="P:intracellular signal transduction"/>
    <property type="evidence" value="ECO:0007669"/>
    <property type="project" value="InterPro"/>
</dbReference>
<evidence type="ECO:0000259" key="3">
    <source>
        <dbReference type="PROSITE" id="PS50125"/>
    </source>
</evidence>
<feature type="domain" description="Protein kinase" evidence="2">
    <location>
        <begin position="7"/>
        <end position="271"/>
    </location>
</feature>
<dbReference type="Gene3D" id="3.30.70.1230">
    <property type="entry name" value="Nucleotide cyclase"/>
    <property type="match status" value="1"/>
</dbReference>
<dbReference type="PANTHER" id="PTHR43642:SF1">
    <property type="entry name" value="HYBRID SIGNAL TRANSDUCTION HISTIDINE KINASE G"/>
    <property type="match status" value="1"/>
</dbReference>
<dbReference type="CDD" id="cd14014">
    <property type="entry name" value="STKc_PknB_like"/>
    <property type="match status" value="1"/>
</dbReference>
<dbReference type="Gene3D" id="1.10.510.10">
    <property type="entry name" value="Transferase(Phosphotransferase) domain 1"/>
    <property type="match status" value="1"/>
</dbReference>
<dbReference type="EMBL" id="DF820476">
    <property type="protein sequence ID" value="GAK60937.1"/>
    <property type="molecule type" value="Genomic_DNA"/>
</dbReference>